<comment type="caution">
    <text evidence="2">The sequence shown here is derived from an EMBL/GenBank/DDBJ whole genome shotgun (WGS) entry which is preliminary data.</text>
</comment>
<protein>
    <submittedName>
        <fullName evidence="2">Uncharacterized protein</fullName>
    </submittedName>
</protein>
<feature type="compositionally biased region" description="Polar residues" evidence="1">
    <location>
        <begin position="77"/>
        <end position="88"/>
    </location>
</feature>
<dbReference type="EMBL" id="BOMG01000157">
    <property type="protein sequence ID" value="GID62020.1"/>
    <property type="molecule type" value="Genomic_DNA"/>
</dbReference>
<dbReference type="Proteomes" id="UP000612282">
    <property type="component" value="Unassembled WGS sequence"/>
</dbReference>
<sequence>MAVAAVLQAGLRYEGFEPCGCGRDPKSRPRTSAQVRQRRRLAARRDIPLAEALEARDPYTSETAELITDTRAASGPAGTSTRVNPSSR</sequence>
<evidence type="ECO:0000313" key="2">
    <source>
        <dbReference type="EMBL" id="GID62020.1"/>
    </source>
</evidence>
<keyword evidence="3" id="KW-1185">Reference proteome</keyword>
<accession>A0ABQ3XU51</accession>
<proteinExistence type="predicted"/>
<reference evidence="2 3" key="1">
    <citation type="submission" date="2021-01" db="EMBL/GenBank/DDBJ databases">
        <title>Whole genome shotgun sequence of Actinoplanes couchii NBRC 106145.</title>
        <authorList>
            <person name="Komaki H."/>
            <person name="Tamura T."/>
        </authorList>
    </citation>
    <scope>NUCLEOTIDE SEQUENCE [LARGE SCALE GENOMIC DNA]</scope>
    <source>
        <strain evidence="2 3">NBRC 106145</strain>
    </source>
</reference>
<feature type="region of interest" description="Disordered" evidence="1">
    <location>
        <begin position="18"/>
        <end position="42"/>
    </location>
</feature>
<organism evidence="2 3">
    <name type="scientific">Actinoplanes couchii</name>
    <dbReference type="NCBI Taxonomy" id="403638"/>
    <lineage>
        <taxon>Bacteria</taxon>
        <taxon>Bacillati</taxon>
        <taxon>Actinomycetota</taxon>
        <taxon>Actinomycetes</taxon>
        <taxon>Micromonosporales</taxon>
        <taxon>Micromonosporaceae</taxon>
        <taxon>Actinoplanes</taxon>
    </lineage>
</organism>
<feature type="region of interest" description="Disordered" evidence="1">
    <location>
        <begin position="65"/>
        <end position="88"/>
    </location>
</feature>
<gene>
    <name evidence="2" type="ORF">Aco03nite_104240</name>
</gene>
<evidence type="ECO:0000313" key="3">
    <source>
        <dbReference type="Proteomes" id="UP000612282"/>
    </source>
</evidence>
<name>A0ABQ3XU51_9ACTN</name>
<evidence type="ECO:0000256" key="1">
    <source>
        <dbReference type="SAM" id="MobiDB-lite"/>
    </source>
</evidence>